<dbReference type="RefSeq" id="WP_194751192.1">
    <property type="nucleotide sequence ID" value="NZ_JACEWB010000009.1"/>
</dbReference>
<feature type="signal peptide" evidence="1">
    <location>
        <begin position="1"/>
        <end position="28"/>
    </location>
</feature>
<proteinExistence type="predicted"/>
<accession>A0ABU7QQ04</accession>
<sequence length="141" mass="14865">MKIKSIVGYATASPLLLLGSLTAVSAFAADPATDKPLYAATGSYTPDWGRPQTEEKFKASAAPEDYSVAIGAESKTENKGSIKIGPSFHEGRGYQGDSVGSVLGDRYYSYPWTERINKEGANVSIGFGSEADTICRGASSQ</sequence>
<evidence type="ECO:0000256" key="1">
    <source>
        <dbReference type="SAM" id="SignalP"/>
    </source>
</evidence>
<feature type="chain" id="PRO_5046001940" evidence="1">
    <location>
        <begin position="29"/>
        <end position="141"/>
    </location>
</feature>
<dbReference type="Proteomes" id="UP001352533">
    <property type="component" value="Unassembled WGS sequence"/>
</dbReference>
<dbReference type="EMBL" id="JAMDKS010000009">
    <property type="protein sequence ID" value="MEE6112663.1"/>
    <property type="molecule type" value="Genomic_DNA"/>
</dbReference>
<evidence type="ECO:0000313" key="2">
    <source>
        <dbReference type="EMBL" id="MEE6112663.1"/>
    </source>
</evidence>
<keyword evidence="1" id="KW-0732">Signal</keyword>
<evidence type="ECO:0000313" key="3">
    <source>
        <dbReference type="Proteomes" id="UP001352533"/>
    </source>
</evidence>
<keyword evidence="3" id="KW-1185">Reference proteome</keyword>
<organism evidence="2 3">
    <name type="scientific">Avibacterium paragallinarum</name>
    <name type="common">Haemophilus gallinarum</name>
    <dbReference type="NCBI Taxonomy" id="728"/>
    <lineage>
        <taxon>Bacteria</taxon>
        <taxon>Pseudomonadati</taxon>
        <taxon>Pseudomonadota</taxon>
        <taxon>Gammaproteobacteria</taxon>
        <taxon>Pasteurellales</taxon>
        <taxon>Pasteurellaceae</taxon>
        <taxon>Avibacterium</taxon>
    </lineage>
</organism>
<reference evidence="2 3" key="1">
    <citation type="journal article" date="2022" name="Front. Microbiol.">
        <title>Commensal bacteria contribute to the growth of multidrug-resistant Avibacterium paragallinarum in chickens.</title>
        <authorList>
            <person name="Zhu J."/>
            <person name="Chen Y."/>
            <person name="Wu Y."/>
            <person name="Wang Y."/>
            <person name="Zhu K."/>
        </authorList>
    </citation>
    <scope>NUCLEOTIDE SEQUENCE [LARGE SCALE GENOMIC DNA]</scope>
    <source>
        <strain evidence="2 3">AV12</strain>
    </source>
</reference>
<name>A0ABU7QQ04_AVIPA</name>
<protein>
    <submittedName>
        <fullName evidence="2">Uncharacterized protein</fullName>
    </submittedName>
</protein>
<comment type="caution">
    <text evidence="2">The sequence shown here is derived from an EMBL/GenBank/DDBJ whole genome shotgun (WGS) entry which is preliminary data.</text>
</comment>
<gene>
    <name evidence="2" type="ORF">M5S25_05550</name>
</gene>